<gene>
    <name evidence="2" type="ORF">OV079_50560</name>
</gene>
<organism evidence="2 3">
    <name type="scientific">Nannocystis pusilla</name>
    <dbReference type="NCBI Taxonomy" id="889268"/>
    <lineage>
        <taxon>Bacteria</taxon>
        <taxon>Pseudomonadati</taxon>
        <taxon>Myxococcota</taxon>
        <taxon>Polyangia</taxon>
        <taxon>Nannocystales</taxon>
        <taxon>Nannocystaceae</taxon>
        <taxon>Nannocystis</taxon>
    </lineage>
</organism>
<feature type="region of interest" description="Disordered" evidence="1">
    <location>
        <begin position="224"/>
        <end position="275"/>
    </location>
</feature>
<feature type="compositionally biased region" description="Low complexity" evidence="1">
    <location>
        <begin position="236"/>
        <end position="261"/>
    </location>
</feature>
<evidence type="ECO:0000256" key="1">
    <source>
        <dbReference type="SAM" id="MobiDB-lite"/>
    </source>
</evidence>
<protein>
    <submittedName>
        <fullName evidence="2">Uncharacterized protein</fullName>
    </submittedName>
</protein>
<name>A0A9X3F913_9BACT</name>
<dbReference type="Proteomes" id="UP001150924">
    <property type="component" value="Unassembled WGS sequence"/>
</dbReference>
<accession>A0A9X3F913</accession>
<dbReference type="EMBL" id="JAPNKE010000002">
    <property type="protein sequence ID" value="MCY1013641.1"/>
    <property type="molecule type" value="Genomic_DNA"/>
</dbReference>
<feature type="compositionally biased region" description="Polar residues" evidence="1">
    <location>
        <begin position="224"/>
        <end position="235"/>
    </location>
</feature>
<comment type="caution">
    <text evidence="2">The sequence shown here is derived from an EMBL/GenBank/DDBJ whole genome shotgun (WGS) entry which is preliminary data.</text>
</comment>
<evidence type="ECO:0000313" key="3">
    <source>
        <dbReference type="Proteomes" id="UP001150924"/>
    </source>
</evidence>
<keyword evidence="3" id="KW-1185">Reference proteome</keyword>
<proteinExistence type="predicted"/>
<sequence>MLRHVVGLLQLAVACTPTARREPEAVPTPAAESAPVVPDAPPSTAASRREPEAVPAPAVELAPVDPEASTITATLLGHSMGKPPLRFYNVRLTLVNRRGHAVWLVFPDHAEDALPAAPVFVSNSAPYLPFGGKAYDGAGGRVVEVTMYGAPGFLAFHLPPHGRVVFDDYSFDASESVDGIDAWEVATLKVDDKLPLERWLPYEALSAPEVRIAADTEWINLDSSRSASMSHRATNPSARSPPRCSSACGSSSATRSPPRSAAEARPRDSATRSVD</sequence>
<dbReference type="AlphaFoldDB" id="A0A9X3F913"/>
<evidence type="ECO:0000313" key="2">
    <source>
        <dbReference type="EMBL" id="MCY1013641.1"/>
    </source>
</evidence>
<dbReference type="RefSeq" id="WP_267777716.1">
    <property type="nucleotide sequence ID" value="NZ_JAPNKE010000002.1"/>
</dbReference>
<feature type="region of interest" description="Disordered" evidence="1">
    <location>
        <begin position="18"/>
        <end position="55"/>
    </location>
</feature>
<reference evidence="2" key="1">
    <citation type="submission" date="2022-11" db="EMBL/GenBank/DDBJ databases">
        <title>Minimal conservation of predation-associated metabolite biosynthetic gene clusters underscores biosynthetic potential of Myxococcota including descriptions for ten novel species: Archangium lansinium sp. nov., Myxococcus landrumus sp. nov., Nannocystis bai.</title>
        <authorList>
            <person name="Ahearne A."/>
            <person name="Stevens C."/>
            <person name="Phillips K."/>
        </authorList>
    </citation>
    <scope>NUCLEOTIDE SEQUENCE</scope>
    <source>
        <strain evidence="2">Na p29</strain>
    </source>
</reference>
<dbReference type="PROSITE" id="PS51257">
    <property type="entry name" value="PROKAR_LIPOPROTEIN"/>
    <property type="match status" value="1"/>
</dbReference>
<feature type="compositionally biased region" description="Basic and acidic residues" evidence="1">
    <location>
        <begin position="262"/>
        <end position="275"/>
    </location>
</feature>